<feature type="domain" description="Fumarylacetoacetase-like C-terminal" evidence="3">
    <location>
        <begin position="75"/>
        <end position="279"/>
    </location>
</feature>
<dbReference type="Proteomes" id="UP000561045">
    <property type="component" value="Unassembled WGS sequence"/>
</dbReference>
<keyword evidence="5" id="KW-1185">Reference proteome</keyword>
<comment type="caution">
    <text evidence="4">The sequence shown here is derived from an EMBL/GenBank/DDBJ whole genome shotgun (WGS) entry which is preliminary data.</text>
</comment>
<evidence type="ECO:0000259" key="3">
    <source>
        <dbReference type="Pfam" id="PF01557"/>
    </source>
</evidence>
<feature type="region of interest" description="Disordered" evidence="2">
    <location>
        <begin position="1"/>
        <end position="40"/>
    </location>
</feature>
<dbReference type="EC" id="3.7.1.20" evidence="4"/>
<gene>
    <name evidence="4" type="ORF">GGR36_003507</name>
</gene>
<dbReference type="GO" id="GO:0046872">
    <property type="term" value="F:metal ion binding"/>
    <property type="evidence" value="ECO:0007669"/>
    <property type="project" value="UniProtKB-KW"/>
</dbReference>
<sequence length="280" mass="30367">MQRLRTIKPENDLHRCEEETRGATSASDTSPAARSECAASVPTRAHNNMTYVFEPPARPAVPVAGSDALFPVRRIFCVARNYAAHAREMGHDPEREPPFFFCKPSDAVLPVASGALGALPYPPATQNLHHEFELVVALGQGGRDLTPEQADACVWGYACGFDMTRRDLQARAKEKGHPWDAGKAFDHAAPISHIFHRGHAPLLTHGEILLSVNGIERQRGDLSDMIWSIPEVIAHLSRLWTLRPGDLVFTGTPEGVGPVVPGDRMDGHIAGVGSISVVVS</sequence>
<dbReference type="EMBL" id="JACIET010000002">
    <property type="protein sequence ID" value="MBB4014161.1"/>
    <property type="molecule type" value="Genomic_DNA"/>
</dbReference>
<organism evidence="4 5">
    <name type="scientific">Niveibacterium umoris</name>
    <dbReference type="NCBI Taxonomy" id="1193620"/>
    <lineage>
        <taxon>Bacteria</taxon>
        <taxon>Pseudomonadati</taxon>
        <taxon>Pseudomonadota</taxon>
        <taxon>Betaproteobacteria</taxon>
        <taxon>Rhodocyclales</taxon>
        <taxon>Rhodocyclaceae</taxon>
        <taxon>Niveibacterium</taxon>
    </lineage>
</organism>
<reference evidence="4 5" key="1">
    <citation type="submission" date="2020-08" db="EMBL/GenBank/DDBJ databases">
        <title>Genomic Encyclopedia of Type Strains, Phase IV (KMG-IV): sequencing the most valuable type-strain genomes for metagenomic binning, comparative biology and taxonomic classification.</title>
        <authorList>
            <person name="Goeker M."/>
        </authorList>
    </citation>
    <scope>NUCLEOTIDE SEQUENCE [LARGE SCALE GENOMIC DNA]</scope>
    <source>
        <strain evidence="4 5">DSM 106739</strain>
    </source>
</reference>
<dbReference type="InterPro" id="IPR036663">
    <property type="entry name" value="Fumarylacetoacetase_C_sf"/>
</dbReference>
<protein>
    <submittedName>
        <fullName evidence="4">Fumarylpyruvate hydrolase</fullName>
        <ecNumber evidence="4">3.7.1.20</ecNumber>
    </submittedName>
</protein>
<dbReference type="SUPFAM" id="SSF56529">
    <property type="entry name" value="FAH"/>
    <property type="match status" value="1"/>
</dbReference>
<feature type="compositionally biased region" description="Basic and acidic residues" evidence="2">
    <location>
        <begin position="7"/>
        <end position="21"/>
    </location>
</feature>
<evidence type="ECO:0000256" key="1">
    <source>
        <dbReference type="ARBA" id="ARBA00022723"/>
    </source>
</evidence>
<name>A0A840BKR7_9RHOO</name>
<dbReference type="InterPro" id="IPR011234">
    <property type="entry name" value="Fumarylacetoacetase-like_C"/>
</dbReference>
<dbReference type="GO" id="GO:0018773">
    <property type="term" value="F:acetylpyruvate hydrolase activity"/>
    <property type="evidence" value="ECO:0007669"/>
    <property type="project" value="TreeGrafter"/>
</dbReference>
<evidence type="ECO:0000313" key="4">
    <source>
        <dbReference type="EMBL" id="MBB4014161.1"/>
    </source>
</evidence>
<evidence type="ECO:0000313" key="5">
    <source>
        <dbReference type="Proteomes" id="UP000561045"/>
    </source>
</evidence>
<keyword evidence="4" id="KW-0378">Hydrolase</keyword>
<accession>A0A840BKR7</accession>
<dbReference type="GO" id="GO:0034545">
    <property type="term" value="F:fumarylpyruvate hydrolase activity"/>
    <property type="evidence" value="ECO:0007669"/>
    <property type="project" value="UniProtKB-EC"/>
</dbReference>
<dbReference type="PANTHER" id="PTHR11820">
    <property type="entry name" value="ACYLPYRUVASE"/>
    <property type="match status" value="1"/>
</dbReference>
<feature type="compositionally biased region" description="Polar residues" evidence="2">
    <location>
        <begin position="22"/>
        <end position="32"/>
    </location>
</feature>
<keyword evidence="4" id="KW-0670">Pyruvate</keyword>
<dbReference type="PANTHER" id="PTHR11820:SF90">
    <property type="entry name" value="FLUTATHIONE S-TRANSFERASE"/>
    <property type="match status" value="1"/>
</dbReference>
<dbReference type="Gene3D" id="3.90.850.10">
    <property type="entry name" value="Fumarylacetoacetase-like, C-terminal domain"/>
    <property type="match status" value="1"/>
</dbReference>
<evidence type="ECO:0000256" key="2">
    <source>
        <dbReference type="SAM" id="MobiDB-lite"/>
    </source>
</evidence>
<proteinExistence type="predicted"/>
<dbReference type="AlphaFoldDB" id="A0A840BKR7"/>
<dbReference type="Pfam" id="PF01557">
    <property type="entry name" value="FAA_hydrolase"/>
    <property type="match status" value="1"/>
</dbReference>
<dbReference type="RefSeq" id="WP_420873238.1">
    <property type="nucleotide sequence ID" value="NZ_BAABLE010000005.1"/>
</dbReference>
<keyword evidence="1" id="KW-0479">Metal-binding</keyword>